<accession>A0AA84Z5A1</accession>
<evidence type="ECO:0000313" key="2">
    <source>
        <dbReference type="WBParaSite" id="SMRG1_12250.1"/>
    </source>
</evidence>
<reference evidence="2" key="1">
    <citation type="submission" date="2023-11" db="UniProtKB">
        <authorList>
            <consortium name="WormBaseParasite"/>
        </authorList>
    </citation>
    <scope>IDENTIFICATION</scope>
</reference>
<dbReference type="AlphaFoldDB" id="A0AA84Z5A1"/>
<proteinExistence type="predicted"/>
<organism evidence="1 2">
    <name type="scientific">Schistosoma margrebowiei</name>
    <dbReference type="NCBI Taxonomy" id="48269"/>
    <lineage>
        <taxon>Eukaryota</taxon>
        <taxon>Metazoa</taxon>
        <taxon>Spiralia</taxon>
        <taxon>Lophotrochozoa</taxon>
        <taxon>Platyhelminthes</taxon>
        <taxon>Trematoda</taxon>
        <taxon>Digenea</taxon>
        <taxon>Strigeidida</taxon>
        <taxon>Schistosomatoidea</taxon>
        <taxon>Schistosomatidae</taxon>
        <taxon>Schistosoma</taxon>
    </lineage>
</organism>
<dbReference type="WBParaSite" id="SMRG1_12250.1">
    <property type="protein sequence ID" value="SMRG1_12250.1"/>
    <property type="gene ID" value="SMRG1_12250"/>
</dbReference>
<dbReference type="Proteomes" id="UP000050790">
    <property type="component" value="Unassembled WGS sequence"/>
</dbReference>
<sequence>MGLRFKQISLYDVEKAKSSEDEVVKKYYECMLLYNILRNIKDYEVAYVVFKEAIVEKWEARKRLDEDEADPLRKDELRQKFRHSSMVYGEITSTLAEKIEEIETLRFRLLEFLPSHKRTQTVLDAMKRFAIL</sequence>
<protein>
    <submittedName>
        <fullName evidence="2">Uncharacterized protein</fullName>
    </submittedName>
</protein>
<evidence type="ECO:0000313" key="1">
    <source>
        <dbReference type="Proteomes" id="UP000050790"/>
    </source>
</evidence>
<name>A0AA84Z5A1_9TREM</name>